<protein>
    <submittedName>
        <fullName evidence="9">Cytochrome c, class I</fullName>
    </submittedName>
</protein>
<dbReference type="PROSITE" id="PS51007">
    <property type="entry name" value="CYTC"/>
    <property type="match status" value="1"/>
</dbReference>
<dbReference type="InterPro" id="IPR036909">
    <property type="entry name" value="Cyt_c-like_dom_sf"/>
</dbReference>
<feature type="binding site" description="covalent" evidence="6">
    <location>
        <position position="42"/>
    </location>
    <ligand>
        <name>heme c</name>
        <dbReference type="ChEBI" id="CHEBI:61717"/>
    </ligand>
</feature>
<dbReference type="GO" id="GO:0005506">
    <property type="term" value="F:iron ion binding"/>
    <property type="evidence" value="ECO:0007669"/>
    <property type="project" value="InterPro"/>
</dbReference>
<evidence type="ECO:0000313" key="9">
    <source>
        <dbReference type="EMBL" id="ANI98658.1"/>
    </source>
</evidence>
<keyword evidence="4" id="KW-0249">Electron transport</keyword>
<feature type="domain" description="Cytochrome c" evidence="8">
    <location>
        <begin position="25"/>
        <end position="113"/>
    </location>
</feature>
<dbReference type="STRING" id="1743168.A8O14_00175"/>
<dbReference type="Gene3D" id="1.10.760.10">
    <property type="entry name" value="Cytochrome c-like domain"/>
    <property type="match status" value="1"/>
</dbReference>
<dbReference type="GO" id="GO:0020037">
    <property type="term" value="F:heme binding"/>
    <property type="evidence" value="ECO:0007669"/>
    <property type="project" value="InterPro"/>
</dbReference>
<dbReference type="RefSeq" id="WP_068947680.1">
    <property type="nucleotide sequence ID" value="NZ_CP015922.1"/>
</dbReference>
<feature type="signal peptide" evidence="7">
    <location>
        <begin position="1"/>
        <end position="26"/>
    </location>
</feature>
<gene>
    <name evidence="9" type="ORF">A8O14_00175</name>
</gene>
<evidence type="ECO:0000256" key="4">
    <source>
        <dbReference type="ARBA" id="ARBA00022982"/>
    </source>
</evidence>
<dbReference type="SUPFAM" id="SSF46626">
    <property type="entry name" value="Cytochrome c"/>
    <property type="match status" value="1"/>
</dbReference>
<dbReference type="AlphaFoldDB" id="A0A191UC93"/>
<evidence type="ECO:0000313" key="10">
    <source>
        <dbReference type="Proteomes" id="UP000078463"/>
    </source>
</evidence>
<evidence type="ECO:0000256" key="5">
    <source>
        <dbReference type="ARBA" id="ARBA00023004"/>
    </source>
</evidence>
<dbReference type="InterPro" id="IPR002324">
    <property type="entry name" value="Cyt_c_ID"/>
</dbReference>
<feature type="binding site" description="covalent" evidence="6">
    <location>
        <position position="91"/>
    </location>
    <ligand>
        <name>heme c</name>
        <dbReference type="ChEBI" id="CHEBI:61717"/>
    </ligand>
</feature>
<dbReference type="PRINTS" id="PR00606">
    <property type="entry name" value="CYTCHROMECID"/>
</dbReference>
<evidence type="ECO:0000256" key="6">
    <source>
        <dbReference type="PIRSR" id="PIRSR602324-1"/>
    </source>
</evidence>
<accession>A0A191UC93</accession>
<dbReference type="Pfam" id="PF00034">
    <property type="entry name" value="Cytochrom_C"/>
    <property type="match status" value="1"/>
</dbReference>
<dbReference type="OrthoDB" id="9814063at2"/>
<feature type="chain" id="PRO_5008247908" evidence="7">
    <location>
        <begin position="27"/>
        <end position="117"/>
    </location>
</feature>
<dbReference type="EMBL" id="CP015922">
    <property type="protein sequence ID" value="ANI98658.1"/>
    <property type="molecule type" value="Genomic_DNA"/>
</dbReference>
<evidence type="ECO:0000259" key="8">
    <source>
        <dbReference type="PROSITE" id="PS51007"/>
    </source>
</evidence>
<reference evidence="10" key="1">
    <citation type="submission" date="2016-05" db="EMBL/GenBank/DDBJ databases">
        <title>Polynucleobacter sp. QLW-P1FAT50C-4 genome.</title>
        <authorList>
            <person name="Hahn M.W."/>
        </authorList>
    </citation>
    <scope>NUCLEOTIDE SEQUENCE [LARGE SCALE GENOMIC DNA]</scope>
    <source>
        <strain evidence="10">QLW-P1FAT50C-4</strain>
    </source>
</reference>
<keyword evidence="10" id="KW-1185">Reference proteome</keyword>
<keyword evidence="5 6" id="KW-0408">Iron</keyword>
<organism evidence="9 10">
    <name type="scientific">Polynucleobacter wuianus</name>
    <dbReference type="NCBI Taxonomy" id="1743168"/>
    <lineage>
        <taxon>Bacteria</taxon>
        <taxon>Pseudomonadati</taxon>
        <taxon>Pseudomonadota</taxon>
        <taxon>Betaproteobacteria</taxon>
        <taxon>Burkholderiales</taxon>
        <taxon>Burkholderiaceae</taxon>
        <taxon>Polynucleobacter</taxon>
    </lineage>
</organism>
<name>A0A191UC93_9BURK</name>
<keyword evidence="7" id="KW-0732">Signal</keyword>
<keyword evidence="3 6" id="KW-0479">Metal-binding</keyword>
<dbReference type="KEGG" id="pwu:A8O14_00175"/>
<dbReference type="InterPro" id="IPR009056">
    <property type="entry name" value="Cyt_c-like_dom"/>
</dbReference>
<proteinExistence type="predicted"/>
<feature type="binding site" description="covalent" evidence="6">
    <location>
        <position position="46"/>
    </location>
    <ligand>
        <name>heme c</name>
        <dbReference type="ChEBI" id="CHEBI:61717"/>
    </ligand>
</feature>
<evidence type="ECO:0000256" key="3">
    <source>
        <dbReference type="ARBA" id="ARBA00022723"/>
    </source>
</evidence>
<evidence type="ECO:0000256" key="7">
    <source>
        <dbReference type="SAM" id="SignalP"/>
    </source>
</evidence>
<evidence type="ECO:0000256" key="1">
    <source>
        <dbReference type="ARBA" id="ARBA00022448"/>
    </source>
</evidence>
<dbReference type="GO" id="GO:0009055">
    <property type="term" value="F:electron transfer activity"/>
    <property type="evidence" value="ECO:0007669"/>
    <property type="project" value="InterPro"/>
</dbReference>
<keyword evidence="2 6" id="KW-0349">Heme</keyword>
<keyword evidence="1" id="KW-0813">Transport</keyword>
<sequence length="117" mass="12591">MFILRVHVKIVLLLTALAYFIPAVQANNEDQKAFALAKQNACLGCHAIDKKIVGPSFQSVAQKYKNDANAQTFLKNKIAKGGAGSWGVVPMPANAKLSDADLSLLTAWILRGAPQQN</sequence>
<dbReference type="Proteomes" id="UP000078463">
    <property type="component" value="Chromosome"/>
</dbReference>
<evidence type="ECO:0000256" key="2">
    <source>
        <dbReference type="ARBA" id="ARBA00022617"/>
    </source>
</evidence>
<comment type="PTM">
    <text evidence="6">Binds 1 heme c group covalently per subunit.</text>
</comment>